<dbReference type="AlphaFoldDB" id="A0A1Z5KF17"/>
<dbReference type="Gene3D" id="3.80.10.10">
    <property type="entry name" value="Ribonuclease Inhibitor"/>
    <property type="match status" value="1"/>
</dbReference>
<protein>
    <submittedName>
        <fullName evidence="1">Uncharacterized protein</fullName>
    </submittedName>
</protein>
<evidence type="ECO:0000313" key="1">
    <source>
        <dbReference type="EMBL" id="GAX24817.1"/>
    </source>
</evidence>
<evidence type="ECO:0000313" key="2">
    <source>
        <dbReference type="Proteomes" id="UP000198406"/>
    </source>
</evidence>
<comment type="caution">
    <text evidence="1">The sequence shown here is derived from an EMBL/GenBank/DDBJ whole genome shotgun (WGS) entry which is preliminary data.</text>
</comment>
<keyword evidence="2" id="KW-1185">Reference proteome</keyword>
<accession>A0A1Z5KF17</accession>
<dbReference type="InParanoid" id="A0A1Z5KF17"/>
<dbReference type="OrthoDB" id="120976at2759"/>
<reference evidence="1 2" key="1">
    <citation type="journal article" date="2015" name="Plant Cell">
        <title>Oil accumulation by the oleaginous diatom Fistulifera solaris as revealed by the genome and transcriptome.</title>
        <authorList>
            <person name="Tanaka T."/>
            <person name="Maeda Y."/>
            <person name="Veluchamy A."/>
            <person name="Tanaka M."/>
            <person name="Abida H."/>
            <person name="Marechal E."/>
            <person name="Bowler C."/>
            <person name="Muto M."/>
            <person name="Sunaga Y."/>
            <person name="Tanaka M."/>
            <person name="Yoshino T."/>
            <person name="Taniguchi T."/>
            <person name="Fukuda Y."/>
            <person name="Nemoto M."/>
            <person name="Matsumoto M."/>
            <person name="Wong P.S."/>
            <person name="Aburatani S."/>
            <person name="Fujibuchi W."/>
        </authorList>
    </citation>
    <scope>NUCLEOTIDE SEQUENCE [LARGE SCALE GENOMIC DNA]</scope>
    <source>
        <strain evidence="1 2">JPCC DA0580</strain>
    </source>
</reference>
<gene>
    <name evidence="1" type="ORF">FisN_18Lu124</name>
</gene>
<sequence>MLDMCQWDRECAHLPFAAWANSIGYGFDISELRPSDFDGMNILARHLYLEVSEDASFDSPDWGVCLALLFDRMAECGHLETLRLSASDFNIGHDGIDSNHVLQALITLINANSKLKYLDLGNMRILFQWCDDARDIFRAMESHPGLRTFIFDTIGPNAHDSGDDDSFHKEHCDDVYDSLGQLLTRNRFITVYDDNGRCSNGGSIDKVYLRNDFFNGSEKLVTDSTPGRPLLVATSLVGSASRNFHVFAWLLSHHLDVLCELFHGSGPEDIVPAPQETVLPTSMPPVE</sequence>
<organism evidence="1 2">
    <name type="scientific">Fistulifera solaris</name>
    <name type="common">Oleaginous diatom</name>
    <dbReference type="NCBI Taxonomy" id="1519565"/>
    <lineage>
        <taxon>Eukaryota</taxon>
        <taxon>Sar</taxon>
        <taxon>Stramenopiles</taxon>
        <taxon>Ochrophyta</taxon>
        <taxon>Bacillariophyta</taxon>
        <taxon>Bacillariophyceae</taxon>
        <taxon>Bacillariophycidae</taxon>
        <taxon>Naviculales</taxon>
        <taxon>Naviculaceae</taxon>
        <taxon>Fistulifera</taxon>
    </lineage>
</organism>
<dbReference type="InterPro" id="IPR032675">
    <property type="entry name" value="LRR_dom_sf"/>
</dbReference>
<name>A0A1Z5KF17_FISSO</name>
<proteinExistence type="predicted"/>
<dbReference type="Proteomes" id="UP000198406">
    <property type="component" value="Unassembled WGS sequence"/>
</dbReference>
<dbReference type="EMBL" id="BDSP01000214">
    <property type="protein sequence ID" value="GAX24817.1"/>
    <property type="molecule type" value="Genomic_DNA"/>
</dbReference>